<organism evidence="4 5">
    <name type="scientific">Brevibacterium yomogidense</name>
    <dbReference type="NCBI Taxonomy" id="946573"/>
    <lineage>
        <taxon>Bacteria</taxon>
        <taxon>Bacillati</taxon>
        <taxon>Actinomycetota</taxon>
        <taxon>Actinomycetes</taxon>
        <taxon>Micrococcales</taxon>
        <taxon>Brevibacteriaceae</taxon>
        <taxon>Brevibacterium</taxon>
    </lineage>
</organism>
<proteinExistence type="inferred from homology"/>
<evidence type="ECO:0000313" key="5">
    <source>
        <dbReference type="Proteomes" id="UP000196581"/>
    </source>
</evidence>
<gene>
    <name evidence="4" type="ORF">FM105_06145</name>
</gene>
<evidence type="ECO:0000313" key="4">
    <source>
        <dbReference type="EMBL" id="SLM96683.1"/>
    </source>
</evidence>
<feature type="transmembrane region" description="Helical" evidence="3">
    <location>
        <begin position="43"/>
        <end position="61"/>
    </location>
</feature>
<feature type="transmembrane region" description="Helical" evidence="3">
    <location>
        <begin position="67"/>
        <end position="89"/>
    </location>
</feature>
<evidence type="ECO:0000256" key="1">
    <source>
        <dbReference type="ARBA" id="ARBA00008404"/>
    </source>
</evidence>
<keyword evidence="3" id="KW-0812">Transmembrane</keyword>
<keyword evidence="3" id="KW-0472">Membrane</keyword>
<keyword evidence="3" id="KW-1133">Transmembrane helix</keyword>
<keyword evidence="5" id="KW-1185">Reference proteome</keyword>
<feature type="region of interest" description="Disordered" evidence="2">
    <location>
        <begin position="115"/>
        <end position="163"/>
    </location>
</feature>
<dbReference type="RefSeq" id="WP_087006318.1">
    <property type="nucleotide sequence ID" value="NZ_FWFF01000009.1"/>
</dbReference>
<dbReference type="Proteomes" id="UP000196581">
    <property type="component" value="Unassembled WGS sequence"/>
</dbReference>
<comment type="similarity">
    <text evidence="1">Belongs to the CPA3 antiporters (TC 2.A.63) subunit G family.</text>
</comment>
<protein>
    <submittedName>
        <fullName evidence="4">Na(+) H(+) antiporter subunit G</fullName>
    </submittedName>
</protein>
<feature type="compositionally biased region" description="Basic and acidic residues" evidence="2">
    <location>
        <begin position="148"/>
        <end position="163"/>
    </location>
</feature>
<sequence length="163" mass="17774">MTLDIVSTIFIAGAALLSLAAAIGSVRFPDLLSRMHASSKPQLFGLVMVMFAVALQIQQWGPVTTMLVIVLFQLFTVPVAAHMIGRAGYRTKHLRRSMLYRDELDDAVARAQARDVHAREAAEREQAAQAARDKDQETADQSGGSASGEDRTPNDHDEPDTGR</sequence>
<reference evidence="5" key="1">
    <citation type="submission" date="2017-02" db="EMBL/GenBank/DDBJ databases">
        <authorList>
            <person name="Dridi B."/>
        </authorList>
    </citation>
    <scope>NUCLEOTIDE SEQUENCE [LARGE SCALE GENOMIC DNA]</scope>
    <source>
        <strain evidence="5">B Co 03.10</strain>
    </source>
</reference>
<dbReference type="PANTHER" id="PTHR34703:SF1">
    <property type="entry name" value="ANTIPORTER SUBUNIT MNHG2-RELATED"/>
    <property type="match status" value="1"/>
</dbReference>
<feature type="transmembrane region" description="Helical" evidence="3">
    <location>
        <begin position="6"/>
        <end position="23"/>
    </location>
</feature>
<dbReference type="AlphaFoldDB" id="A0A1X6XC43"/>
<dbReference type="NCBIfam" id="TIGR01300">
    <property type="entry name" value="CPA3_mnhG_phaG"/>
    <property type="match status" value="1"/>
</dbReference>
<dbReference type="EMBL" id="FWFF01000009">
    <property type="protein sequence ID" value="SLM96683.1"/>
    <property type="molecule type" value="Genomic_DNA"/>
</dbReference>
<feature type="compositionally biased region" description="Basic and acidic residues" evidence="2">
    <location>
        <begin position="115"/>
        <end position="137"/>
    </location>
</feature>
<dbReference type="NCBIfam" id="NF009314">
    <property type="entry name" value="PRK12674.1-2"/>
    <property type="match status" value="1"/>
</dbReference>
<dbReference type="Pfam" id="PF03334">
    <property type="entry name" value="PhaG_MnhG_YufB"/>
    <property type="match status" value="1"/>
</dbReference>
<evidence type="ECO:0000256" key="2">
    <source>
        <dbReference type="SAM" id="MobiDB-lite"/>
    </source>
</evidence>
<accession>A0A1X6XC43</accession>
<evidence type="ECO:0000256" key="3">
    <source>
        <dbReference type="SAM" id="Phobius"/>
    </source>
</evidence>
<dbReference type="GO" id="GO:0015385">
    <property type="term" value="F:sodium:proton antiporter activity"/>
    <property type="evidence" value="ECO:0007669"/>
    <property type="project" value="TreeGrafter"/>
</dbReference>
<dbReference type="InterPro" id="IPR005133">
    <property type="entry name" value="PhaG_MnhG_YufB"/>
</dbReference>
<dbReference type="PANTHER" id="PTHR34703">
    <property type="entry name" value="ANTIPORTER SUBUNIT MNHG2-RELATED"/>
    <property type="match status" value="1"/>
</dbReference>
<name>A0A1X6XC43_9MICO</name>